<dbReference type="PROSITE" id="PS51512">
    <property type="entry name" value="DFDF"/>
    <property type="match status" value="1"/>
</dbReference>
<sequence>MASGSVQGLTVWVKLRQPQNNDVVYGVVQDLVAGSHLTLRDVFFPGSNTRWEHWTVQATAIEDLQVVDPSRIPAPTPPPPSHAPTPPTSLPLRAASNGYPPHHAHPPPPPSQPLPAAVSRVASEHAAVRHASAPIELPTQTPTPQKEPPSFIDPAILSYEGTSSPVHNRTASKPAEMETPIKSMLAKAAANLPSPGSPFIGDVTKNNVTQKMAAAKQQPPPRAPVFTAPKQNENAVQEDTPDGTQPDAGGKKKVRRGQKTKKQAAVSAESADPPPVMNSEVSRNGNDMNGSVKRGKGWRSTPLLQPSPQASTPPEKLGRNGKSRRKQKEEIDQMGDTTDIQEMGDFDFEGELKKFDKKQVFDEIRQGDTTADEDRLVSHNKAARPGTYGGKNLHPTEPVLSPKIQPVYNSNELDSSSDADTELIPNGRSSSKHSVSRTVYPKTKPSRQNSSQVDPKPHPLSASISSEARNLNPSTTSLVGRAKAASLAASSPRPDRASSPQSAVSNSKGFDHANDSSTILEPHLAIQPLMTPCPTLLPKALESLEAAAVSAFGVSYDAITESAARCIAEAALQLSDTHGGVRRPSRTNTLRGSMTASMTLNSPNEPATIVVLAGNHETGARALAAARQLLGRGVKIIAAESLYESADTQDPLAKIQSAILRRMNRGGAKIKRGLWRKASSHIKNLSGPPTVIIDALLAGSTYDSLLTPNASHNASVQQETREMIDWANRSRAPVLSIGCPSGLSGVDGSSTIVEAEPLAVRPDKVLSLGAPMQGLLKAMENGEKLDISLADIGINIALKSDEAVAFGGPWVVDLKFVEDGDASTVV</sequence>
<dbReference type="Pfam" id="PF09532">
    <property type="entry name" value="FDF"/>
    <property type="match status" value="1"/>
</dbReference>
<dbReference type="Gene3D" id="3.40.50.10260">
    <property type="entry name" value="YjeF N-terminal domain"/>
    <property type="match status" value="1"/>
</dbReference>
<reference evidence="8 9" key="1">
    <citation type="journal article" date="2023" name="G3 (Bethesda)">
        <title>A chromosome-level genome assembly of Zasmidium syzygii isolated from banana leaves.</title>
        <authorList>
            <person name="van Westerhoven A.C."/>
            <person name="Mehrabi R."/>
            <person name="Talebi R."/>
            <person name="Steentjes M.B.F."/>
            <person name="Corcolon B."/>
            <person name="Chong P.A."/>
            <person name="Kema G.H.J."/>
            <person name="Seidl M.F."/>
        </authorList>
    </citation>
    <scope>NUCLEOTIDE SEQUENCE [LARGE SCALE GENOMIC DNA]</scope>
    <source>
        <strain evidence="8 9">P124</strain>
    </source>
</reference>
<accession>A0ABR0ET21</accession>
<evidence type="ECO:0000259" key="7">
    <source>
        <dbReference type="PROSITE" id="PS51512"/>
    </source>
</evidence>
<feature type="region of interest" description="Disordered" evidence="5">
    <location>
        <begin position="360"/>
        <end position="515"/>
    </location>
</feature>
<dbReference type="PROSITE" id="PS51385">
    <property type="entry name" value="YJEF_N"/>
    <property type="match status" value="1"/>
</dbReference>
<dbReference type="Proteomes" id="UP001305779">
    <property type="component" value="Unassembled WGS sequence"/>
</dbReference>
<evidence type="ECO:0000256" key="1">
    <source>
        <dbReference type="ARBA" id="ARBA00004201"/>
    </source>
</evidence>
<comment type="similarity">
    <text evidence="2">Belongs to the EDC3 family.</text>
</comment>
<feature type="region of interest" description="Disordered" evidence="5">
    <location>
        <begin position="196"/>
        <end position="345"/>
    </location>
</feature>
<feature type="compositionally biased region" description="Polar residues" evidence="5">
    <location>
        <begin position="279"/>
        <end position="289"/>
    </location>
</feature>
<feature type="compositionally biased region" description="Polar residues" evidence="5">
    <location>
        <begin position="462"/>
        <end position="478"/>
    </location>
</feature>
<dbReference type="InterPro" id="IPR025762">
    <property type="entry name" value="DFDF"/>
</dbReference>
<name>A0ABR0ET21_ZASCE</name>
<feature type="compositionally biased region" description="Basic and acidic residues" evidence="5">
    <location>
        <begin position="360"/>
        <end position="377"/>
    </location>
</feature>
<evidence type="ECO:0000259" key="6">
    <source>
        <dbReference type="PROSITE" id="PS51385"/>
    </source>
</evidence>
<evidence type="ECO:0000313" key="8">
    <source>
        <dbReference type="EMBL" id="KAK4504620.1"/>
    </source>
</evidence>
<dbReference type="PANTHER" id="PTHR13612">
    <property type="entry name" value="ENHANCER OF MRNA-DECAPPING PROTEIN 3"/>
    <property type="match status" value="1"/>
</dbReference>
<feature type="compositionally biased region" description="Polar residues" evidence="5">
    <location>
        <begin position="302"/>
        <end position="312"/>
    </location>
</feature>
<dbReference type="InterPro" id="IPR019050">
    <property type="entry name" value="FDF_dom"/>
</dbReference>
<proteinExistence type="inferred from homology"/>
<dbReference type="SUPFAM" id="SSF64153">
    <property type="entry name" value="YjeF N-terminal domain-like"/>
    <property type="match status" value="1"/>
</dbReference>
<feature type="compositionally biased region" description="Low complexity" evidence="5">
    <location>
        <begin position="481"/>
        <end position="503"/>
    </location>
</feature>
<feature type="domain" description="YjeF N-terminal" evidence="6">
    <location>
        <begin position="541"/>
        <end position="800"/>
    </location>
</feature>
<dbReference type="InterPro" id="IPR036652">
    <property type="entry name" value="YjeF_N_dom_sf"/>
</dbReference>
<comment type="subcellular location">
    <subcellularLocation>
        <location evidence="1">Cytoplasm</location>
        <location evidence="1">P-body</location>
    </subcellularLocation>
</comment>
<dbReference type="EMBL" id="JAXOVC010000002">
    <property type="protein sequence ID" value="KAK4504620.1"/>
    <property type="molecule type" value="Genomic_DNA"/>
</dbReference>
<organism evidence="8 9">
    <name type="scientific">Zasmidium cellare</name>
    <name type="common">Wine cellar mold</name>
    <name type="synonym">Racodium cellare</name>
    <dbReference type="NCBI Taxonomy" id="395010"/>
    <lineage>
        <taxon>Eukaryota</taxon>
        <taxon>Fungi</taxon>
        <taxon>Dikarya</taxon>
        <taxon>Ascomycota</taxon>
        <taxon>Pezizomycotina</taxon>
        <taxon>Dothideomycetes</taxon>
        <taxon>Dothideomycetidae</taxon>
        <taxon>Mycosphaerellales</taxon>
        <taxon>Mycosphaerellaceae</taxon>
        <taxon>Zasmidium</taxon>
    </lineage>
</organism>
<feature type="region of interest" description="Disordered" evidence="5">
    <location>
        <begin position="69"/>
        <end position="151"/>
    </location>
</feature>
<feature type="domain" description="DFDF" evidence="7">
    <location>
        <begin position="334"/>
        <end position="370"/>
    </location>
</feature>
<comment type="caution">
    <text evidence="8">The sequence shown here is derived from an EMBL/GenBank/DDBJ whole genome shotgun (WGS) entry which is preliminary data.</text>
</comment>
<dbReference type="Pfam" id="PF03853">
    <property type="entry name" value="YjeF_N"/>
    <property type="match status" value="1"/>
</dbReference>
<dbReference type="SMART" id="SM01199">
    <property type="entry name" value="FDF"/>
    <property type="match status" value="1"/>
</dbReference>
<keyword evidence="4" id="KW-0963">Cytoplasm</keyword>
<evidence type="ECO:0000256" key="3">
    <source>
        <dbReference type="ARBA" id="ARBA00015797"/>
    </source>
</evidence>
<feature type="compositionally biased region" description="Basic residues" evidence="5">
    <location>
        <begin position="251"/>
        <end position="262"/>
    </location>
</feature>
<protein>
    <recommendedName>
        <fullName evidence="3">Enhancer of mRNA-decapping protein 3</fullName>
    </recommendedName>
</protein>
<evidence type="ECO:0000256" key="2">
    <source>
        <dbReference type="ARBA" id="ARBA00006610"/>
    </source>
</evidence>
<evidence type="ECO:0000313" key="9">
    <source>
        <dbReference type="Proteomes" id="UP001305779"/>
    </source>
</evidence>
<dbReference type="InterPro" id="IPR004443">
    <property type="entry name" value="YjeF_N_dom"/>
</dbReference>
<evidence type="ECO:0000256" key="5">
    <source>
        <dbReference type="SAM" id="MobiDB-lite"/>
    </source>
</evidence>
<dbReference type="PANTHER" id="PTHR13612:SF0">
    <property type="entry name" value="ENHANCER OF MRNA-DECAPPING PROTEIN 3"/>
    <property type="match status" value="1"/>
</dbReference>
<keyword evidence="9" id="KW-1185">Reference proteome</keyword>
<evidence type="ECO:0000256" key="4">
    <source>
        <dbReference type="ARBA" id="ARBA00022490"/>
    </source>
</evidence>
<gene>
    <name evidence="8" type="ORF">PRZ48_002581</name>
</gene>
<feature type="compositionally biased region" description="Pro residues" evidence="5">
    <location>
        <begin position="72"/>
        <end position="89"/>
    </location>
</feature>